<feature type="compositionally biased region" description="Low complexity" evidence="2">
    <location>
        <begin position="105"/>
        <end position="114"/>
    </location>
</feature>
<feature type="domain" description="YhaN AAA" evidence="3">
    <location>
        <begin position="1"/>
        <end position="56"/>
    </location>
</feature>
<feature type="region of interest" description="Disordered" evidence="2">
    <location>
        <begin position="82"/>
        <end position="126"/>
    </location>
</feature>
<sequence length="1265" mass="140892">MRIRRLGIQNVLHFDEFELDFGRAQAGLHIVYGPNEAGKSTILRVLVDLLFGGKIDDAFKDSYGSKSRIAGVLEAGHDGSADEVAAGDASTAWDAGSEEAGGPRTGTSTAAGESRGTGGTSGSALPVSPRELAIVRKKRYSNLVLSDDAQGDIPEEVVLSLLGGLDKERYTLLFGFNHDRLRIGGDSLLESGGHAGISLFEAGGGIQFLQNVFTELSSRTDALLDTGFRSNSKKALNAAWRAYKDLKDGARRNSLRGEDWHRLKNEIAVKEVLLESLQRELKEFETRGNQLRRISRTRHFVANLNDAKLRLDAMMDAVELTPEMDGRIQSDVAGLEQADKQIHEKTQDLKTATESLESIDVDSALLDASGAINSLNRRIEQYLEAAKTVPRLQQQIEAEESKAREMARDLAPSVDFGDVDKLWIPAKDDLEIRQLAILWTELARELKQASDNVVKLDQDIRHREEELGKLAQSPDLSPLRQVLDEVQRSGDLESTLVQLERDMKGKREAATRQLQSQSIWNGQLEGLARMPVPLGETVAQFADKFLASEQQIADSRREINKRYAELENINDQIAVLELSGRVPVEADLVAARLHRDNGWRLIRTSWLGETDDDARGKSSLADAVQSYAAGKALPEAFEDAVSEADSVADWMRRESDRSARLSQFQLQRERTENVLSRLNSELEKLTQEHESLQSAWVNEWSTSGVTPKSPVEMKGWLADYYRPLIKEIGEIQGLERRIGELTVLRDSLMAQLGDALKATRQMPVMVSLAETGQASQAEPKGTPEEAHGASRTFDSLRSLISAATRWIGKVDSEEKLREALLVQYKELRANRDKEAALGRLKKEDFAGAKERWTQFTAAYPFLPENLQVVTGYLDKLRELFGLTREIGRLEDAMASANAVCTSFEQDTTSLAQRIGRDIEDGISYSGFVENLTAAMTEAGQEDRERRLLLQQVSKLHGELERRKSDKAALEAVVAGYKEKYHCLDHEALRVLVMRSEEKKKLRAEIDQIESSLRRVGDGMGAAELVAEVEHGPGIDALPSLEQELAASHEAKKKTCDLETRALWELNQQFFAMNEDKSDAADSAQQAEFQLAEVDRYWNEYLRFELARRLLGRAIEEFREQNESTVIERASELFRHLTLGHYTELVVEYDGSEPVLEAITAIGERRRVHQMSDGTRDQLYLALRLAFVEQHVDNASPVPLIMDDILVHFDDARTQATLEVLNQLAQKTQILYFTHHQSIVEAAAAMADAGSSVLVHTLVGSGGLPA</sequence>
<dbReference type="Gene3D" id="3.40.50.300">
    <property type="entry name" value="P-loop containing nucleotide triphosphate hydrolases"/>
    <property type="match status" value="2"/>
</dbReference>
<feature type="domain" description="YhaN AAA" evidence="3">
    <location>
        <begin position="130"/>
        <end position="260"/>
    </location>
</feature>
<dbReference type="OrthoDB" id="9764467at2"/>
<name>A0A0P9CGC7_9BACL</name>
<dbReference type="SUPFAM" id="SSF52540">
    <property type="entry name" value="P-loop containing nucleoside triphosphate hydrolases"/>
    <property type="match status" value="1"/>
</dbReference>
<dbReference type="AlphaFoldDB" id="A0A0P9CGC7"/>
<keyword evidence="1" id="KW-0175">Coiled coil</keyword>
<feature type="coiled-coil region" evidence="1">
    <location>
        <begin position="661"/>
        <end position="695"/>
    </location>
</feature>
<dbReference type="RefSeq" id="WP_054968324.1">
    <property type="nucleotide sequence ID" value="NZ_LJCO01000030.1"/>
</dbReference>
<evidence type="ECO:0000313" key="4">
    <source>
        <dbReference type="EMBL" id="KPV44606.1"/>
    </source>
</evidence>
<dbReference type="PANTHER" id="PTHR41259:SF1">
    <property type="entry name" value="DOUBLE-STRAND BREAK REPAIR RAD50 ATPASE, PUTATIVE-RELATED"/>
    <property type="match status" value="1"/>
</dbReference>
<dbReference type="Proteomes" id="UP000050482">
    <property type="component" value="Unassembled WGS sequence"/>
</dbReference>
<organism evidence="4 5">
    <name type="scientific">Alicyclobacillus ferrooxydans</name>
    <dbReference type="NCBI Taxonomy" id="471514"/>
    <lineage>
        <taxon>Bacteria</taxon>
        <taxon>Bacillati</taxon>
        <taxon>Bacillota</taxon>
        <taxon>Bacilli</taxon>
        <taxon>Bacillales</taxon>
        <taxon>Alicyclobacillaceae</taxon>
        <taxon>Alicyclobacillus</taxon>
    </lineage>
</organism>
<evidence type="ECO:0000313" key="5">
    <source>
        <dbReference type="Proteomes" id="UP000050482"/>
    </source>
</evidence>
<gene>
    <name evidence="4" type="ORF">AN477_06325</name>
</gene>
<dbReference type="Pfam" id="PF13514">
    <property type="entry name" value="AAA_27"/>
    <property type="match status" value="2"/>
</dbReference>
<dbReference type="EMBL" id="LJCO01000030">
    <property type="protein sequence ID" value="KPV44606.1"/>
    <property type="molecule type" value="Genomic_DNA"/>
</dbReference>
<evidence type="ECO:0000259" key="3">
    <source>
        <dbReference type="Pfam" id="PF13514"/>
    </source>
</evidence>
<keyword evidence="5" id="KW-1185">Reference proteome</keyword>
<dbReference type="InterPro" id="IPR038734">
    <property type="entry name" value="YhaN_AAA"/>
</dbReference>
<reference evidence="4 5" key="1">
    <citation type="submission" date="2015-09" db="EMBL/GenBank/DDBJ databases">
        <title>Draft genome sequence of Alicyclobacillus ferrooxydans DSM 22381.</title>
        <authorList>
            <person name="Hemp J."/>
        </authorList>
    </citation>
    <scope>NUCLEOTIDE SEQUENCE [LARGE SCALE GENOMIC DNA]</scope>
    <source>
        <strain evidence="4 5">TC-34</strain>
    </source>
</reference>
<dbReference type="STRING" id="471514.AN477_06325"/>
<proteinExistence type="predicted"/>
<feature type="coiled-coil region" evidence="1">
    <location>
        <begin position="267"/>
        <end position="294"/>
    </location>
</feature>
<feature type="region of interest" description="Disordered" evidence="2">
    <location>
        <begin position="771"/>
        <end position="790"/>
    </location>
</feature>
<dbReference type="InterPro" id="IPR027417">
    <property type="entry name" value="P-loop_NTPase"/>
</dbReference>
<dbReference type="PANTHER" id="PTHR41259">
    <property type="entry name" value="DOUBLE-STRAND BREAK REPAIR RAD50 ATPASE, PUTATIVE-RELATED"/>
    <property type="match status" value="1"/>
</dbReference>
<evidence type="ECO:0000256" key="1">
    <source>
        <dbReference type="SAM" id="Coils"/>
    </source>
</evidence>
<dbReference type="PATRIC" id="fig|471514.4.peg.4243"/>
<comment type="caution">
    <text evidence="4">The sequence shown here is derived from an EMBL/GenBank/DDBJ whole genome shotgun (WGS) entry which is preliminary data.</text>
</comment>
<protein>
    <recommendedName>
        <fullName evidence="3">YhaN AAA domain-containing protein</fullName>
    </recommendedName>
</protein>
<evidence type="ECO:0000256" key="2">
    <source>
        <dbReference type="SAM" id="MobiDB-lite"/>
    </source>
</evidence>
<accession>A0A0P9CGC7</accession>